<dbReference type="InterPro" id="IPR007381">
    <property type="entry name" value="CheF1/F2"/>
</dbReference>
<sequence>MKFSGVGFFLKRGKEITLFDRWEKLDIFIDDSKIVFEFQNKELEAEFNDIIDIDSKVPKKVRYLIKTTLEGAYNISSIVIPFEEDLAMIAFGVESSIYGEFPVKSVLKEILYKFILDKELEVLYNIKKSDEWKKGKLKLVKKKIKVNFITKIEEKILFETRDKEYYDIFSKIKDVNLENGYLRITQSVVGKKVTSYLSLDDELKYFLLKYLKSVLNVNVGLLKEFKTTCHFESFLEEP</sequence>
<dbReference type="KEGG" id="mif:Metin_0257"/>
<gene>
    <name evidence="1" type="ordered locus">Metin_0257</name>
</gene>
<dbReference type="GO" id="GO:0006935">
    <property type="term" value="P:chemotaxis"/>
    <property type="evidence" value="ECO:0007669"/>
    <property type="project" value="InterPro"/>
</dbReference>
<dbReference type="Proteomes" id="UP000002061">
    <property type="component" value="Chromosome"/>
</dbReference>
<keyword evidence="2" id="KW-1185">Reference proteome</keyword>
<dbReference type="STRING" id="573063.Metin_0257"/>
<dbReference type="RefSeq" id="WP_013099673.1">
    <property type="nucleotide sequence ID" value="NC_014122.1"/>
</dbReference>
<dbReference type="HOGENOM" id="CLU_1163803_0_0_2"/>
<name>D5VQS4_METIM</name>
<dbReference type="AlphaFoldDB" id="D5VQS4"/>
<dbReference type="eggNOG" id="arCOG02394">
    <property type="taxonomic scope" value="Archaea"/>
</dbReference>
<protein>
    <submittedName>
        <fullName evidence="1">Uncharacterized protein</fullName>
    </submittedName>
</protein>
<evidence type="ECO:0000313" key="2">
    <source>
        <dbReference type="Proteomes" id="UP000002061"/>
    </source>
</evidence>
<dbReference type="EMBL" id="CP002009">
    <property type="protein sequence ID" value="ADG12927.1"/>
    <property type="molecule type" value="Genomic_DNA"/>
</dbReference>
<dbReference type="PANTHER" id="PTHR42201">
    <property type="entry name" value="TAXIS PROTEIN"/>
    <property type="match status" value="1"/>
</dbReference>
<proteinExistence type="predicted"/>
<dbReference type="PANTHER" id="PTHR42201:SF1">
    <property type="entry name" value="TAXIS PROTEIN"/>
    <property type="match status" value="1"/>
</dbReference>
<dbReference type="Pfam" id="PF04283">
    <property type="entry name" value="CheF-arch"/>
    <property type="match status" value="1"/>
</dbReference>
<organism evidence="1 2">
    <name type="scientific">Methanocaldococcus infernus (strain DSM 11812 / JCM 15783 / ME)</name>
    <dbReference type="NCBI Taxonomy" id="573063"/>
    <lineage>
        <taxon>Archaea</taxon>
        <taxon>Methanobacteriati</taxon>
        <taxon>Methanobacteriota</taxon>
        <taxon>Methanomada group</taxon>
        <taxon>Methanococci</taxon>
        <taxon>Methanococcales</taxon>
        <taxon>Methanocaldococcaceae</taxon>
        <taxon>Methanocaldococcus</taxon>
    </lineage>
</organism>
<accession>D5VQS4</accession>
<dbReference type="GeneID" id="9131257"/>
<reference evidence="1" key="1">
    <citation type="submission" date="2010-04" db="EMBL/GenBank/DDBJ databases">
        <title>Complete sequence of Methanocaldococcus infernus ME.</title>
        <authorList>
            <consortium name="US DOE Joint Genome Institute"/>
            <person name="Lucas S."/>
            <person name="Copeland A."/>
            <person name="Lapidus A."/>
            <person name="Cheng J.-F."/>
            <person name="Bruce D."/>
            <person name="Goodwin L."/>
            <person name="Pitluck S."/>
            <person name="Munk A.C."/>
            <person name="Detter J.C."/>
            <person name="Han C."/>
            <person name="Tapia R."/>
            <person name="Land M."/>
            <person name="Hauser L."/>
            <person name="Kyrpides N."/>
            <person name="Mikhailova N."/>
            <person name="Sieprawska-Lupa M."/>
            <person name="Whitman W.B."/>
            <person name="Woyke T."/>
        </authorList>
    </citation>
    <scope>NUCLEOTIDE SEQUENCE [LARGE SCALE GENOMIC DNA]</scope>
    <source>
        <strain evidence="1">ME</strain>
    </source>
</reference>
<evidence type="ECO:0000313" key="1">
    <source>
        <dbReference type="EMBL" id="ADG12927.1"/>
    </source>
</evidence>